<reference evidence="1 2" key="1">
    <citation type="submission" date="2018-10" db="EMBL/GenBank/DDBJ databases">
        <title>Sequencing the genomes of 1000 actinobacteria strains.</title>
        <authorList>
            <person name="Klenk H.-P."/>
        </authorList>
    </citation>
    <scope>NUCLEOTIDE SEQUENCE [LARGE SCALE GENOMIC DNA]</scope>
    <source>
        <strain evidence="1 2">DSM 44267</strain>
    </source>
</reference>
<dbReference type="Proteomes" id="UP000278440">
    <property type="component" value="Unassembled WGS sequence"/>
</dbReference>
<sequence length="308" mass="34421">MSSPTVLAPFRLCDVDGGPSVLRSMRRRHRMLFQGVYVDRTVALTTELLARAALLASEPDSYLSHHTAARLWGAVVPDSPDVHVTTPGLRSKKHGIAAHRVKAGQRVVTWKGLRVTAPGQTFLDLAHRLGLVDLVVLGDSLVRAGRVTVDELVELTAGRCGPYSTSARRAALLVRKGVDSPMETRLRLLIVLAGLPEPTVDHRIHTRDGVLLYRFDLYYAAARHIIEYDGKQHEKDRQRRSDILRDEQFDAWRLRKVVTVADDIYGVPGQTLSRICRAMREQGMTVSTLSDEWRRHFPSRGDDVSNPG</sequence>
<keyword evidence="2" id="KW-1185">Reference proteome</keyword>
<comment type="caution">
    <text evidence="1">The sequence shown here is derived from an EMBL/GenBank/DDBJ whole genome shotgun (WGS) entry which is preliminary data.</text>
</comment>
<organism evidence="1 2">
    <name type="scientific">Terracoccus luteus</name>
    <dbReference type="NCBI Taxonomy" id="53356"/>
    <lineage>
        <taxon>Bacteria</taxon>
        <taxon>Bacillati</taxon>
        <taxon>Actinomycetota</taxon>
        <taxon>Actinomycetes</taxon>
        <taxon>Micrococcales</taxon>
        <taxon>Intrasporangiaceae</taxon>
        <taxon>Terracoccus</taxon>
    </lineage>
</organism>
<gene>
    <name evidence="1" type="ORF">DFJ68_2398</name>
</gene>
<evidence type="ECO:0000313" key="2">
    <source>
        <dbReference type="Proteomes" id="UP000278440"/>
    </source>
</evidence>
<dbReference type="AlphaFoldDB" id="A0A495Y1B5"/>
<dbReference type="RefSeq" id="WP_245963612.1">
    <property type="nucleotide sequence ID" value="NZ_RBXT01000001.1"/>
</dbReference>
<proteinExistence type="predicted"/>
<evidence type="ECO:0000313" key="1">
    <source>
        <dbReference type="EMBL" id="RKT78944.1"/>
    </source>
</evidence>
<accession>A0A495Y1B5</accession>
<protein>
    <recommendedName>
        <fullName evidence="3">DUF559 domain-containing protein</fullName>
    </recommendedName>
</protein>
<dbReference type="EMBL" id="RBXT01000001">
    <property type="protein sequence ID" value="RKT78944.1"/>
    <property type="molecule type" value="Genomic_DNA"/>
</dbReference>
<name>A0A495Y1B5_9MICO</name>
<evidence type="ECO:0008006" key="3">
    <source>
        <dbReference type="Google" id="ProtNLM"/>
    </source>
</evidence>